<protein>
    <submittedName>
        <fullName evidence="1">Uncharacterized protein</fullName>
    </submittedName>
</protein>
<dbReference type="Proteomes" id="UP000683511">
    <property type="component" value="Chromosome"/>
</dbReference>
<sequence>MGQDLGNCVETLGLANFQQHLIGGSEQRVVQYCSKQASLEFWGY</sequence>
<organism evidence="1 2">
    <name type="scientific">Richelia sinica FACHB-800</name>
    <dbReference type="NCBI Taxonomy" id="1357546"/>
    <lineage>
        <taxon>Bacteria</taxon>
        <taxon>Bacillati</taxon>
        <taxon>Cyanobacteriota</taxon>
        <taxon>Cyanophyceae</taxon>
        <taxon>Nostocales</taxon>
        <taxon>Nostocaceae</taxon>
        <taxon>Richelia</taxon>
    </lineage>
</organism>
<reference evidence="1" key="1">
    <citation type="submission" date="2017-04" db="EMBL/GenBank/DDBJ databases">
        <title>Genome deletions in a multicellular cyanobacterial endosymbiont for morphological adaptation in marine diatoms.</title>
        <authorList>
            <person name="Wang Y."/>
            <person name="Gao H."/>
            <person name="Li R."/>
            <person name="Xu X."/>
        </authorList>
    </citation>
    <scope>NUCLEOTIDE SEQUENCE</scope>
    <source>
        <strain evidence="1">FACHB 800</strain>
    </source>
</reference>
<gene>
    <name evidence="1" type="ORF">B6N60_02763</name>
</gene>
<evidence type="ECO:0000313" key="1">
    <source>
        <dbReference type="EMBL" id="QXE24060.1"/>
    </source>
</evidence>
<evidence type="ECO:0000313" key="2">
    <source>
        <dbReference type="Proteomes" id="UP000683511"/>
    </source>
</evidence>
<dbReference type="EMBL" id="CP021056">
    <property type="protein sequence ID" value="QXE24060.1"/>
    <property type="molecule type" value="Genomic_DNA"/>
</dbReference>
<keyword evidence="2" id="KW-1185">Reference proteome</keyword>
<name>A0A975Y5B3_9NOST</name>
<dbReference type="KEGG" id="rsin:B6N60_02763"/>
<accession>A0A975Y5B3</accession>
<dbReference type="AlphaFoldDB" id="A0A975Y5B3"/>
<proteinExistence type="predicted"/>